<feature type="region of interest" description="Disordered" evidence="1">
    <location>
        <begin position="1"/>
        <end position="22"/>
    </location>
</feature>
<organism evidence="2">
    <name type="scientific">viral metagenome</name>
    <dbReference type="NCBI Taxonomy" id="1070528"/>
    <lineage>
        <taxon>unclassified sequences</taxon>
        <taxon>metagenomes</taxon>
        <taxon>organismal metagenomes</taxon>
    </lineage>
</organism>
<evidence type="ECO:0000256" key="1">
    <source>
        <dbReference type="SAM" id="MobiDB-lite"/>
    </source>
</evidence>
<accession>A0A6C0EUN1</accession>
<proteinExistence type="predicted"/>
<reference evidence="2" key="1">
    <citation type="journal article" date="2020" name="Nature">
        <title>Giant virus diversity and host interactions through global metagenomics.</title>
        <authorList>
            <person name="Schulz F."/>
            <person name="Roux S."/>
            <person name="Paez-Espino D."/>
            <person name="Jungbluth S."/>
            <person name="Walsh D.A."/>
            <person name="Denef V.J."/>
            <person name="McMahon K.D."/>
            <person name="Konstantinidis K.T."/>
            <person name="Eloe-Fadrosh E.A."/>
            <person name="Kyrpides N.C."/>
            <person name="Woyke T."/>
        </authorList>
    </citation>
    <scope>NUCLEOTIDE SEQUENCE</scope>
    <source>
        <strain evidence="2">GVMAG-M-3300009161-30</strain>
    </source>
</reference>
<name>A0A6C0EUN1_9ZZZZ</name>
<dbReference type="EMBL" id="MN738948">
    <property type="protein sequence ID" value="QHT32777.1"/>
    <property type="molecule type" value="Genomic_DNA"/>
</dbReference>
<sequence>MNIFKAPQPNTTTDQRSSYFKPYNAPDKNKAKAFNMMEKDFPDFIANNTISMKSDNDLQSLSYMKASTQEIIILESNEIKLDPGWISLSYDSNRNLVTKPSSNNVLKEGSDNLSLEEYSRHANYIFDGITRKWELYKENFIELYGIEEYDRIYLKIIIHEEEEMEEEEVYDNYYEYEYGYDNY</sequence>
<dbReference type="AlphaFoldDB" id="A0A6C0EUN1"/>
<feature type="compositionally biased region" description="Polar residues" evidence="1">
    <location>
        <begin position="8"/>
        <end position="18"/>
    </location>
</feature>
<protein>
    <submittedName>
        <fullName evidence="2">Uncharacterized protein</fullName>
    </submittedName>
</protein>
<evidence type="ECO:0000313" key="2">
    <source>
        <dbReference type="EMBL" id="QHT32777.1"/>
    </source>
</evidence>